<dbReference type="Pfam" id="PF13359">
    <property type="entry name" value="DDE_Tnp_4"/>
    <property type="match status" value="1"/>
</dbReference>
<comment type="caution">
    <text evidence="5">The sequence shown here is derived from an EMBL/GenBank/DDBJ whole genome shotgun (WGS) entry which is preliminary data.</text>
</comment>
<organism evidence="5 6">
    <name type="scientific">Micromonospora sicca</name>
    <dbReference type="NCBI Taxonomy" id="2202420"/>
    <lineage>
        <taxon>Bacteria</taxon>
        <taxon>Bacillati</taxon>
        <taxon>Actinomycetota</taxon>
        <taxon>Actinomycetes</taxon>
        <taxon>Micromonosporales</taxon>
        <taxon>Micromonosporaceae</taxon>
        <taxon>Micromonospora</taxon>
    </lineage>
</organism>
<evidence type="ECO:0000259" key="3">
    <source>
        <dbReference type="Pfam" id="PF13359"/>
    </source>
</evidence>
<evidence type="ECO:0000313" key="6">
    <source>
        <dbReference type="Proteomes" id="UP000246050"/>
    </source>
</evidence>
<evidence type="ECO:0000313" key="5">
    <source>
        <dbReference type="EMBL" id="PWR10599.1"/>
    </source>
</evidence>
<name>A0A317D793_9ACTN</name>
<evidence type="ECO:0000256" key="2">
    <source>
        <dbReference type="ARBA" id="ARBA00022723"/>
    </source>
</evidence>
<dbReference type="AlphaFoldDB" id="A0A317D793"/>
<proteinExistence type="predicted"/>
<dbReference type="Proteomes" id="UP000246050">
    <property type="component" value="Unassembled WGS sequence"/>
</dbReference>
<dbReference type="OrthoDB" id="5121089at2"/>
<dbReference type="GO" id="GO:0046872">
    <property type="term" value="F:metal ion binding"/>
    <property type="evidence" value="ECO:0007669"/>
    <property type="project" value="UniProtKB-KW"/>
</dbReference>
<evidence type="ECO:0000259" key="4">
    <source>
        <dbReference type="Pfam" id="PF13613"/>
    </source>
</evidence>
<dbReference type="RefSeq" id="WP_109804575.1">
    <property type="nucleotide sequence ID" value="NZ_QGKS01000349.1"/>
</dbReference>
<protein>
    <submittedName>
        <fullName evidence="5">IS5/IS1182 family transposase</fullName>
    </submittedName>
</protein>
<dbReference type="InterPro" id="IPR027806">
    <property type="entry name" value="HARBI1_dom"/>
</dbReference>
<accession>A0A317D793</accession>
<dbReference type="InterPro" id="IPR027805">
    <property type="entry name" value="Transposase_HTH_dom"/>
</dbReference>
<reference evidence="5 6" key="1">
    <citation type="submission" date="2018-05" db="EMBL/GenBank/DDBJ databases">
        <title>Micromonosporas from Atacama Desert.</title>
        <authorList>
            <person name="Carro L."/>
            <person name="Golinska P."/>
            <person name="Klenk H.-P."/>
            <person name="Goodfellow M."/>
        </authorList>
    </citation>
    <scope>NUCLEOTIDE SEQUENCE [LARGE SCALE GENOMIC DNA]</scope>
    <source>
        <strain evidence="5 6">4G51</strain>
    </source>
</reference>
<sequence>MQVITAARAEWIFPFTGLQPAQFRRLVRLVADRGGDTIADGRPGRQWALDLPDRVLLVAAYWRTNLTMRQIGPLFGVSHSAAHRVIDTLGPLLALAPVRRRPVDQIAIVDGTLIPTRDHRLAAPSKNYRYSTNLQVAIDATNRLVIAVGDPQPGNRNDTIVYRTSGIDQQLTGRPVMADGGYRGNPQVIIPYRKPHDGSSLPQWKEDLNAEHRTVRAQVEHALARLKCFKILRDYRRAARTLTDTASGIAHLHNIALTW</sequence>
<dbReference type="Pfam" id="PF13613">
    <property type="entry name" value="HTH_Tnp_4"/>
    <property type="match status" value="1"/>
</dbReference>
<dbReference type="EMBL" id="QGKS01000349">
    <property type="protein sequence ID" value="PWR10599.1"/>
    <property type="molecule type" value="Genomic_DNA"/>
</dbReference>
<feature type="domain" description="DDE Tnp4" evidence="3">
    <location>
        <begin position="124"/>
        <end position="254"/>
    </location>
</feature>
<evidence type="ECO:0000256" key="1">
    <source>
        <dbReference type="ARBA" id="ARBA00001968"/>
    </source>
</evidence>
<feature type="domain" description="Transposase Helix-turn-helix" evidence="4">
    <location>
        <begin position="47"/>
        <end position="95"/>
    </location>
</feature>
<comment type="cofactor">
    <cofactor evidence="1">
        <name>a divalent metal cation</name>
        <dbReference type="ChEBI" id="CHEBI:60240"/>
    </cofactor>
</comment>
<keyword evidence="2" id="KW-0479">Metal-binding</keyword>
<gene>
    <name evidence="5" type="ORF">DKT69_28555</name>
</gene>